<dbReference type="Proteomes" id="UP000293902">
    <property type="component" value="Chromosome"/>
</dbReference>
<dbReference type="GO" id="GO:0004803">
    <property type="term" value="F:transposase activity"/>
    <property type="evidence" value="ECO:0007669"/>
    <property type="project" value="InterPro"/>
</dbReference>
<feature type="domain" description="Transposase IS200-like" evidence="1">
    <location>
        <begin position="1"/>
        <end position="67"/>
    </location>
</feature>
<evidence type="ECO:0000313" key="5">
    <source>
        <dbReference type="Proteomes" id="UP000293902"/>
    </source>
</evidence>
<dbReference type="InterPro" id="IPR036515">
    <property type="entry name" value="Transposase_17_sf"/>
</dbReference>
<dbReference type="GO" id="GO:0006313">
    <property type="term" value="P:DNA transposition"/>
    <property type="evidence" value="ECO:0007669"/>
    <property type="project" value="InterPro"/>
</dbReference>
<evidence type="ECO:0000259" key="1">
    <source>
        <dbReference type="Pfam" id="PF01797"/>
    </source>
</evidence>
<evidence type="ECO:0000313" key="3">
    <source>
        <dbReference type="EMBL" id="RAM01826.1"/>
    </source>
</evidence>
<evidence type="ECO:0000313" key="2">
    <source>
        <dbReference type="EMBL" id="QBH13120.1"/>
    </source>
</evidence>
<reference evidence="3 4" key="1">
    <citation type="submission" date="2018-06" db="EMBL/GenBank/DDBJ databases">
        <title>Complete Genome Sequence of Desulfobacter hydrogenophilus (DSM3380).</title>
        <authorList>
            <person name="Marietou A."/>
            <person name="Schreiber L."/>
            <person name="Marshall I."/>
            <person name="Jorgensen B."/>
        </authorList>
    </citation>
    <scope>NUCLEOTIDE SEQUENCE [LARGE SCALE GENOMIC DNA]</scope>
    <source>
        <strain evidence="3 4">DSM 3380</strain>
    </source>
</reference>
<dbReference type="GO" id="GO:0003677">
    <property type="term" value="F:DNA binding"/>
    <property type="evidence" value="ECO:0007669"/>
    <property type="project" value="InterPro"/>
</dbReference>
<dbReference type="PANTHER" id="PTHR34322">
    <property type="entry name" value="TRANSPOSASE, Y1_TNP DOMAIN-CONTAINING"/>
    <property type="match status" value="1"/>
</dbReference>
<name>A0A328FC79_9BACT</name>
<sequence length="74" mass="8476">MPNHTHLIAVPSTSDGLASDIGEAHRRYARMVNFREDWQGHFWQGQFASFIMDEHHLVAAARYIEQNPISSRIG</sequence>
<dbReference type="EMBL" id="CP036313">
    <property type="protein sequence ID" value="QBH13120.1"/>
    <property type="molecule type" value="Genomic_DNA"/>
</dbReference>
<proteinExistence type="predicted"/>
<organism evidence="3 4">
    <name type="scientific">Desulfobacter hydrogenophilus</name>
    <dbReference type="NCBI Taxonomy" id="2291"/>
    <lineage>
        <taxon>Bacteria</taxon>
        <taxon>Pseudomonadati</taxon>
        <taxon>Thermodesulfobacteriota</taxon>
        <taxon>Desulfobacteria</taxon>
        <taxon>Desulfobacterales</taxon>
        <taxon>Desulfobacteraceae</taxon>
        <taxon>Desulfobacter</taxon>
    </lineage>
</organism>
<accession>A0A328FC79</accession>
<dbReference type="OrthoDB" id="9800147at2"/>
<dbReference type="PANTHER" id="PTHR34322:SF2">
    <property type="entry name" value="TRANSPOSASE IS200-LIKE DOMAIN-CONTAINING PROTEIN"/>
    <property type="match status" value="1"/>
</dbReference>
<dbReference type="Proteomes" id="UP000248798">
    <property type="component" value="Unassembled WGS sequence"/>
</dbReference>
<dbReference type="Pfam" id="PF01797">
    <property type="entry name" value="Y1_Tnp"/>
    <property type="match status" value="1"/>
</dbReference>
<keyword evidence="5" id="KW-1185">Reference proteome</keyword>
<reference evidence="2 5" key="2">
    <citation type="submission" date="2019-02" db="EMBL/GenBank/DDBJ databases">
        <title>Complete genome sequence of Desulfobacter hydrogenophilus AcRS1.</title>
        <authorList>
            <person name="Marietou A."/>
            <person name="Lund M.B."/>
            <person name="Marshall I.P.G."/>
            <person name="Schreiber L."/>
            <person name="Jorgensen B."/>
        </authorList>
    </citation>
    <scope>NUCLEOTIDE SEQUENCE [LARGE SCALE GENOMIC DNA]</scope>
    <source>
        <strain evidence="2 5">AcRS1</strain>
    </source>
</reference>
<gene>
    <name evidence="3" type="ORF">DO021_12030</name>
    <name evidence="2" type="ORF">EYB58_09430</name>
</gene>
<dbReference type="EMBL" id="QLNI01000022">
    <property type="protein sequence ID" value="RAM01826.1"/>
    <property type="molecule type" value="Genomic_DNA"/>
</dbReference>
<dbReference type="Gene3D" id="3.30.70.1290">
    <property type="entry name" value="Transposase IS200-like"/>
    <property type="match status" value="1"/>
</dbReference>
<dbReference type="InterPro" id="IPR002686">
    <property type="entry name" value="Transposase_17"/>
</dbReference>
<dbReference type="AlphaFoldDB" id="A0A328FC79"/>
<evidence type="ECO:0000313" key="4">
    <source>
        <dbReference type="Proteomes" id="UP000248798"/>
    </source>
</evidence>
<dbReference type="SUPFAM" id="SSF143422">
    <property type="entry name" value="Transposase IS200-like"/>
    <property type="match status" value="1"/>
</dbReference>
<protein>
    <recommendedName>
        <fullName evidence="1">Transposase IS200-like domain-containing protein</fullName>
    </recommendedName>
</protein>